<dbReference type="InterPro" id="IPR004547">
    <property type="entry name" value="Glucosamine6P_isomerase"/>
</dbReference>
<keyword evidence="7" id="KW-1185">Reference proteome</keyword>
<name>A0A917G516_9BACI</name>
<dbReference type="GO" id="GO:0004342">
    <property type="term" value="F:glucosamine-6-phosphate deaminase activity"/>
    <property type="evidence" value="ECO:0007669"/>
    <property type="project" value="UniProtKB-UniRule"/>
</dbReference>
<reference evidence="6" key="2">
    <citation type="submission" date="2020-09" db="EMBL/GenBank/DDBJ databases">
        <authorList>
            <person name="Sun Q."/>
            <person name="Zhou Y."/>
        </authorList>
    </citation>
    <scope>NUCLEOTIDE SEQUENCE</scope>
    <source>
        <strain evidence="6">CGMCC 1.15760</strain>
    </source>
</reference>
<dbReference type="NCBIfam" id="TIGR00502">
    <property type="entry name" value="nagB"/>
    <property type="match status" value="1"/>
</dbReference>
<feature type="active site" description="For ring-opening step" evidence="4">
    <location>
        <position position="137"/>
    </location>
</feature>
<proteinExistence type="inferred from homology"/>
<feature type="active site" description="Proton acceptor; for ring-opening step" evidence="4">
    <location>
        <position position="139"/>
    </location>
</feature>
<keyword evidence="3 4" id="KW-0119">Carbohydrate metabolism</keyword>
<dbReference type="GO" id="GO:0005975">
    <property type="term" value="P:carbohydrate metabolic process"/>
    <property type="evidence" value="ECO:0007669"/>
    <property type="project" value="InterPro"/>
</dbReference>
<dbReference type="PROSITE" id="PS01161">
    <property type="entry name" value="GLC_GALNAC_ISOMERASE"/>
    <property type="match status" value="1"/>
</dbReference>
<dbReference type="GO" id="GO:0019262">
    <property type="term" value="P:N-acetylneuraminate catabolic process"/>
    <property type="evidence" value="ECO:0007669"/>
    <property type="project" value="UniProtKB-UniRule"/>
</dbReference>
<reference evidence="6" key="1">
    <citation type="journal article" date="2014" name="Int. J. Syst. Evol. Microbiol.">
        <title>Complete genome sequence of Corynebacterium casei LMG S-19264T (=DSM 44701T), isolated from a smear-ripened cheese.</title>
        <authorList>
            <consortium name="US DOE Joint Genome Institute (JGI-PGF)"/>
            <person name="Walter F."/>
            <person name="Albersmeier A."/>
            <person name="Kalinowski J."/>
            <person name="Ruckert C."/>
        </authorList>
    </citation>
    <scope>NUCLEOTIDE SEQUENCE</scope>
    <source>
        <strain evidence="6">CGMCC 1.15760</strain>
    </source>
</reference>
<protein>
    <recommendedName>
        <fullName evidence="4">Glucosamine-6-phosphate deaminase</fullName>
        <ecNumber evidence="4">3.5.99.6</ecNumber>
    </recommendedName>
    <alternativeName>
        <fullName evidence="4">GlcN6P deaminase</fullName>
        <shortName evidence="4">GNPDA</shortName>
    </alternativeName>
    <alternativeName>
        <fullName evidence="4">Glucosamine-6-phosphate isomerase</fullName>
    </alternativeName>
</protein>
<feature type="active site" description="For ring-opening step" evidence="4">
    <location>
        <position position="144"/>
    </location>
</feature>
<evidence type="ECO:0000313" key="7">
    <source>
        <dbReference type="Proteomes" id="UP000616608"/>
    </source>
</evidence>
<comment type="pathway">
    <text evidence="4">Amino-sugar metabolism; N-acetylneuraminate degradation; D-fructose 6-phosphate from N-acetylneuraminate: step 5/5.</text>
</comment>
<dbReference type="SUPFAM" id="SSF100950">
    <property type="entry name" value="NagB/RpiA/CoA transferase-like"/>
    <property type="match status" value="1"/>
</dbReference>
<dbReference type="EMBL" id="BMJT01000005">
    <property type="protein sequence ID" value="GGG22628.1"/>
    <property type="molecule type" value="Genomic_DNA"/>
</dbReference>
<sequence length="238" mass="26535">MVKWIEVNTYEEMSRIGAEIFVKQLMNKPNSVLGLATGGTPVGLYEILVQQNKEGNISFKDVVTFNLDEYVGLSQQSKASYWTYMHENLFNHVDIEEEHIHIPNGIAEDLIIECKEYEQAIESAGGIDLQLLGIGVNGHIGFNEPGTSFNSLTHVVELTESTRTENAIYFEEGEEVSTHALTMGIQSIMNAKELVLLAFGERKLDAMKKLQEGVIDEQFPASQLITHPNITIIYGGTK</sequence>
<dbReference type="RefSeq" id="WP_188614567.1">
    <property type="nucleotide sequence ID" value="NZ_BMJT01000005.1"/>
</dbReference>
<evidence type="ECO:0000256" key="1">
    <source>
        <dbReference type="ARBA" id="ARBA00000644"/>
    </source>
</evidence>
<comment type="catalytic activity">
    <reaction evidence="1 4">
        <text>alpha-D-glucosamine 6-phosphate + H2O = beta-D-fructose 6-phosphate + NH4(+)</text>
        <dbReference type="Rhea" id="RHEA:12172"/>
        <dbReference type="ChEBI" id="CHEBI:15377"/>
        <dbReference type="ChEBI" id="CHEBI:28938"/>
        <dbReference type="ChEBI" id="CHEBI:57634"/>
        <dbReference type="ChEBI" id="CHEBI:75989"/>
        <dbReference type="EC" id="3.5.99.6"/>
    </reaction>
</comment>
<dbReference type="InterPro" id="IPR018321">
    <property type="entry name" value="Glucosamine6P_isomerase_CS"/>
</dbReference>
<dbReference type="AlphaFoldDB" id="A0A917G516"/>
<evidence type="ECO:0000259" key="5">
    <source>
        <dbReference type="Pfam" id="PF01182"/>
    </source>
</evidence>
<evidence type="ECO:0000313" key="6">
    <source>
        <dbReference type="EMBL" id="GGG22628.1"/>
    </source>
</evidence>
<dbReference type="GO" id="GO:0005737">
    <property type="term" value="C:cytoplasm"/>
    <property type="evidence" value="ECO:0007669"/>
    <property type="project" value="TreeGrafter"/>
</dbReference>
<dbReference type="FunFam" id="3.40.50.1360:FF:000003">
    <property type="entry name" value="Glucosamine-6-phosphate deaminase"/>
    <property type="match status" value="1"/>
</dbReference>
<dbReference type="GO" id="GO:0042802">
    <property type="term" value="F:identical protein binding"/>
    <property type="evidence" value="ECO:0007669"/>
    <property type="project" value="TreeGrafter"/>
</dbReference>
<evidence type="ECO:0000256" key="3">
    <source>
        <dbReference type="ARBA" id="ARBA00023277"/>
    </source>
</evidence>
<keyword evidence="2 4" id="KW-0378">Hydrolase</keyword>
<dbReference type="InterPro" id="IPR006148">
    <property type="entry name" value="Glc/Gal-6P_isomerase"/>
</dbReference>
<dbReference type="CDD" id="cd01399">
    <property type="entry name" value="GlcN6P_deaminase"/>
    <property type="match status" value="1"/>
</dbReference>
<dbReference type="PANTHER" id="PTHR11280">
    <property type="entry name" value="GLUCOSAMINE-6-PHOSPHATE ISOMERASE"/>
    <property type="match status" value="1"/>
</dbReference>
<dbReference type="GO" id="GO:0006046">
    <property type="term" value="P:N-acetylglucosamine catabolic process"/>
    <property type="evidence" value="ECO:0007669"/>
    <property type="project" value="UniProtKB-UniRule"/>
</dbReference>
<comment type="function">
    <text evidence="4">Catalyzes the reversible isomerization-deamination of glucosamine 6-phosphate (GlcN6P) to form fructose 6-phosphate (Fru6P) and ammonium ion.</text>
</comment>
<dbReference type="InterPro" id="IPR037171">
    <property type="entry name" value="NagB/RpiA_transferase-like"/>
</dbReference>
<dbReference type="HAMAP" id="MF_01241">
    <property type="entry name" value="GlcN6P_deamin"/>
    <property type="match status" value="1"/>
</dbReference>
<dbReference type="Pfam" id="PF01182">
    <property type="entry name" value="Glucosamine_iso"/>
    <property type="match status" value="1"/>
</dbReference>
<dbReference type="Gene3D" id="3.40.50.1360">
    <property type="match status" value="1"/>
</dbReference>
<comment type="similarity">
    <text evidence="4">Belongs to the glucosamine/galactosamine-6-phosphate isomerase family. NagB subfamily.</text>
</comment>
<dbReference type="Proteomes" id="UP000616608">
    <property type="component" value="Unassembled WGS sequence"/>
</dbReference>
<accession>A0A917G516</accession>
<feature type="domain" description="Glucosamine/galactosamine-6-phosphate isomerase" evidence="5">
    <location>
        <begin position="25"/>
        <end position="224"/>
    </location>
</feature>
<gene>
    <name evidence="4 6" type="primary">nagB</name>
    <name evidence="6" type="ORF">GCM10007425_16370</name>
</gene>
<dbReference type="PANTHER" id="PTHR11280:SF5">
    <property type="entry name" value="GLUCOSAMINE-6-PHOSPHATE ISOMERASE"/>
    <property type="match status" value="1"/>
</dbReference>
<dbReference type="GO" id="GO:0006043">
    <property type="term" value="P:glucosamine catabolic process"/>
    <property type="evidence" value="ECO:0007669"/>
    <property type="project" value="TreeGrafter"/>
</dbReference>
<dbReference type="EC" id="3.5.99.6" evidence="4"/>
<comment type="caution">
    <text evidence="6">The sequence shown here is derived from an EMBL/GenBank/DDBJ whole genome shotgun (WGS) entry which is preliminary data.</text>
</comment>
<organism evidence="6 7">
    <name type="scientific">Lysinibacillus alkalisoli</name>
    <dbReference type="NCBI Taxonomy" id="1911548"/>
    <lineage>
        <taxon>Bacteria</taxon>
        <taxon>Bacillati</taxon>
        <taxon>Bacillota</taxon>
        <taxon>Bacilli</taxon>
        <taxon>Bacillales</taxon>
        <taxon>Bacillaceae</taxon>
        <taxon>Lysinibacillus</taxon>
    </lineage>
</organism>
<comment type="caution">
    <text evidence="4">Lacks conserved residue(s) required for the propagation of feature annotation.</text>
</comment>
<evidence type="ECO:0000256" key="4">
    <source>
        <dbReference type="HAMAP-Rule" id="MF_01241"/>
    </source>
</evidence>
<evidence type="ECO:0000256" key="2">
    <source>
        <dbReference type="ARBA" id="ARBA00022801"/>
    </source>
</evidence>
<feature type="active site" description="Proton acceptor; for enolization step" evidence="4">
    <location>
        <position position="68"/>
    </location>
</feature>